<proteinExistence type="predicted"/>
<dbReference type="OrthoDB" id="3632925at2759"/>
<protein>
    <submittedName>
        <fullName evidence="2">Uncharacterized protein</fullName>
    </submittedName>
</protein>
<sequence>MDASTSAQATDLKKSGTTSTISQNGSTATVPASPDGAQTQPLSVVLEARSTVTVSKENKGSSDQTFRLMDLPPEVRSRIYSLAFIANIKHGDGIDHHAHDCNTACYWAAYHRRNERKTKMFEQKTKNLVAFRLHPLTQVSRQLRVETLPIFFGETNFEIYLDSNFEDRARARRGDRLRTLTAQLKKIGVLGMSAGPKTRLRSFKSAALFQDVTFSASPYPYYKQRTLVYVNVRFLGRIGVQISSWDRKDMWTFGHAFAFEREDVDATVQALNDVEVMARCFRFKSG</sequence>
<comment type="caution">
    <text evidence="2">The sequence shown here is derived from an EMBL/GenBank/DDBJ whole genome shotgun (WGS) entry which is preliminary data.</text>
</comment>
<evidence type="ECO:0000256" key="1">
    <source>
        <dbReference type="SAM" id="MobiDB-lite"/>
    </source>
</evidence>
<dbReference type="PANTHER" id="PTHR42085:SF2">
    <property type="entry name" value="F-BOX DOMAIN-CONTAINING PROTEIN"/>
    <property type="match status" value="1"/>
</dbReference>
<dbReference type="Proteomes" id="UP000033647">
    <property type="component" value="Unassembled WGS sequence"/>
</dbReference>
<dbReference type="EMBL" id="LAFY01004132">
    <property type="protein sequence ID" value="KJX94612.1"/>
    <property type="molecule type" value="Genomic_DNA"/>
</dbReference>
<gene>
    <name evidence="2" type="ORF">TI39_contig4173g00042</name>
</gene>
<organism evidence="2 3">
    <name type="scientific">Zymoseptoria brevis</name>
    <dbReference type="NCBI Taxonomy" id="1047168"/>
    <lineage>
        <taxon>Eukaryota</taxon>
        <taxon>Fungi</taxon>
        <taxon>Dikarya</taxon>
        <taxon>Ascomycota</taxon>
        <taxon>Pezizomycotina</taxon>
        <taxon>Dothideomycetes</taxon>
        <taxon>Dothideomycetidae</taxon>
        <taxon>Mycosphaerellales</taxon>
        <taxon>Mycosphaerellaceae</taxon>
        <taxon>Zymoseptoria</taxon>
    </lineage>
</organism>
<reference evidence="2 3" key="1">
    <citation type="submission" date="2015-03" db="EMBL/GenBank/DDBJ databases">
        <title>RNA-seq based gene annotation and comparative genomics of four Zymoseptoria species reveal species-specific pathogenicity related genes and transposable element activity.</title>
        <authorList>
            <person name="Grandaubert J."/>
            <person name="Bhattacharyya A."/>
            <person name="Stukenbrock E.H."/>
        </authorList>
    </citation>
    <scope>NUCLEOTIDE SEQUENCE [LARGE SCALE GENOMIC DNA]</scope>
    <source>
        <strain evidence="2 3">Zb18110</strain>
    </source>
</reference>
<dbReference type="InterPro" id="IPR038883">
    <property type="entry name" value="AN11006-like"/>
</dbReference>
<dbReference type="PANTHER" id="PTHR42085">
    <property type="entry name" value="F-BOX DOMAIN-CONTAINING PROTEIN"/>
    <property type="match status" value="1"/>
</dbReference>
<evidence type="ECO:0000313" key="3">
    <source>
        <dbReference type="Proteomes" id="UP000033647"/>
    </source>
</evidence>
<accession>A0A0F4GC74</accession>
<dbReference type="AlphaFoldDB" id="A0A0F4GC74"/>
<feature type="region of interest" description="Disordered" evidence="1">
    <location>
        <begin position="1"/>
        <end position="39"/>
    </location>
</feature>
<name>A0A0F4GC74_9PEZI</name>
<keyword evidence="3" id="KW-1185">Reference proteome</keyword>
<dbReference type="STRING" id="1047168.A0A0F4GC74"/>
<evidence type="ECO:0000313" key="2">
    <source>
        <dbReference type="EMBL" id="KJX94612.1"/>
    </source>
</evidence>